<feature type="signal peptide" evidence="1">
    <location>
        <begin position="1"/>
        <end position="22"/>
    </location>
</feature>
<reference evidence="3" key="1">
    <citation type="journal article" date="2019" name="Int. J. Syst. Evol. Microbiol.">
        <title>The Global Catalogue of Microorganisms (GCM) 10K type strain sequencing project: providing services to taxonomists for standard genome sequencing and annotation.</title>
        <authorList>
            <consortium name="The Broad Institute Genomics Platform"/>
            <consortium name="The Broad Institute Genome Sequencing Center for Infectious Disease"/>
            <person name="Wu L."/>
            <person name="Ma J."/>
        </authorList>
    </citation>
    <scope>NUCLEOTIDE SEQUENCE [LARGE SCALE GENOMIC DNA]</scope>
    <source>
        <strain evidence="3">NBRC 111981</strain>
    </source>
</reference>
<dbReference type="Proteomes" id="UP001156627">
    <property type="component" value="Unassembled WGS sequence"/>
</dbReference>
<comment type="caution">
    <text evidence="2">The sequence shown here is derived from an EMBL/GenBank/DDBJ whole genome shotgun (WGS) entry which is preliminary data.</text>
</comment>
<sequence>MGLALRVAMAVLLALFAVQARAQMTGSATFVSDYRFRGVSLSDDRPSAQLSFDYDWPASGWYAGGMMANVRADSRHAAQLLGYAGYVHRLNADISWEGGVRYSRFTGHESYAYAEAYTGLTFRQLVGRIYYAPSYFNGGVAVWYAEVNDSFALSGQWYALAHAGCLRRAGNVTEYQASRFRSDFKAGIGFAPPPWNFQLSWTTTRGAPDAAFDYPSAANANRNAWVLSISYAW</sequence>
<dbReference type="NCBIfam" id="TIGR02001">
    <property type="entry name" value="gcw_chp"/>
    <property type="match status" value="1"/>
</dbReference>
<proteinExistence type="predicted"/>
<accession>A0ABQ5XAV0</accession>
<evidence type="ECO:0000256" key="1">
    <source>
        <dbReference type="SAM" id="SignalP"/>
    </source>
</evidence>
<keyword evidence="3" id="KW-1185">Reference proteome</keyword>
<feature type="chain" id="PRO_5046889576" evidence="1">
    <location>
        <begin position="23"/>
        <end position="233"/>
    </location>
</feature>
<dbReference type="EMBL" id="BSOA01000015">
    <property type="protein sequence ID" value="GLQ88344.1"/>
    <property type="molecule type" value="Genomic_DNA"/>
</dbReference>
<evidence type="ECO:0000313" key="2">
    <source>
        <dbReference type="EMBL" id="GLQ88344.1"/>
    </source>
</evidence>
<evidence type="ECO:0000313" key="3">
    <source>
        <dbReference type="Proteomes" id="UP001156627"/>
    </source>
</evidence>
<dbReference type="Pfam" id="PF09694">
    <property type="entry name" value="Gcw_chp"/>
    <property type="match status" value="1"/>
</dbReference>
<name>A0ABQ5XAV0_9GAMM</name>
<organism evidence="2 3">
    <name type="scientific">Dyella flagellata</name>
    <dbReference type="NCBI Taxonomy" id="1867833"/>
    <lineage>
        <taxon>Bacteria</taxon>
        <taxon>Pseudomonadati</taxon>
        <taxon>Pseudomonadota</taxon>
        <taxon>Gammaproteobacteria</taxon>
        <taxon>Lysobacterales</taxon>
        <taxon>Rhodanobacteraceae</taxon>
        <taxon>Dyella</taxon>
    </lineage>
</organism>
<gene>
    <name evidence="2" type="ORF">GCM10007898_19130</name>
</gene>
<protein>
    <submittedName>
        <fullName evidence="2">Exported protein</fullName>
    </submittedName>
</protein>
<dbReference type="InterPro" id="IPR010239">
    <property type="entry name" value="CHP02001"/>
</dbReference>
<keyword evidence="1" id="KW-0732">Signal</keyword>